<name>A0A9P7TUU9_9HYPO</name>
<dbReference type="AlphaFoldDB" id="A0A9P7TUU9"/>
<proteinExistence type="predicted"/>
<evidence type="ECO:0000313" key="2">
    <source>
        <dbReference type="Proteomes" id="UP000732380"/>
    </source>
</evidence>
<dbReference type="EMBL" id="SRQM01000496">
    <property type="protein sequence ID" value="KAG6109349.1"/>
    <property type="molecule type" value="Genomic_DNA"/>
</dbReference>
<reference evidence="1 2" key="1">
    <citation type="journal article" date="2020" name="bioRxiv">
        <title>Whole genome comparisons of ergot fungi reveals the divergence and evolution of species within the genus Claviceps are the result of varying mechanisms driving genome evolution and host range expansion.</title>
        <authorList>
            <person name="Wyka S.A."/>
            <person name="Mondo S.J."/>
            <person name="Liu M."/>
            <person name="Dettman J."/>
            <person name="Nalam V."/>
            <person name="Broders K.D."/>
        </authorList>
    </citation>
    <scope>NUCLEOTIDE SEQUENCE [LARGE SCALE GENOMIC DNA]</scope>
    <source>
        <strain evidence="1 2">LM576</strain>
    </source>
</reference>
<accession>A0A9P7TUU9</accession>
<comment type="caution">
    <text evidence="1">The sequence shown here is derived from an EMBL/GenBank/DDBJ whole genome shotgun (WGS) entry which is preliminary data.</text>
</comment>
<keyword evidence="2" id="KW-1185">Reference proteome</keyword>
<organism evidence="1 2">
    <name type="scientific">Claviceps humidiphila</name>
    <dbReference type="NCBI Taxonomy" id="1294629"/>
    <lineage>
        <taxon>Eukaryota</taxon>
        <taxon>Fungi</taxon>
        <taxon>Dikarya</taxon>
        <taxon>Ascomycota</taxon>
        <taxon>Pezizomycotina</taxon>
        <taxon>Sordariomycetes</taxon>
        <taxon>Hypocreomycetidae</taxon>
        <taxon>Hypocreales</taxon>
        <taxon>Clavicipitaceae</taxon>
        <taxon>Claviceps</taxon>
    </lineage>
</organism>
<gene>
    <name evidence="1" type="ORF">E4U13_005897</name>
</gene>
<evidence type="ECO:0000313" key="1">
    <source>
        <dbReference type="EMBL" id="KAG6109349.1"/>
    </source>
</evidence>
<feature type="non-terminal residue" evidence="1">
    <location>
        <position position="73"/>
    </location>
</feature>
<dbReference type="Proteomes" id="UP000732380">
    <property type="component" value="Unassembled WGS sequence"/>
</dbReference>
<protein>
    <submittedName>
        <fullName evidence="1">Uncharacterized protein</fullName>
    </submittedName>
</protein>
<sequence>MLPEWKIQSELAFSGSRPSGRVLCSASTLGTAPSEEAENIGTHFLLDIFEAHLEALNYNLHGHALGSVSPLSS</sequence>